<feature type="transmembrane region" description="Helical" evidence="1">
    <location>
        <begin position="155"/>
        <end position="175"/>
    </location>
</feature>
<dbReference type="Pfam" id="PF14296">
    <property type="entry name" value="O-ag_pol_Wzy"/>
    <property type="match status" value="1"/>
</dbReference>
<dbReference type="EMBL" id="QRJR01000028">
    <property type="protein sequence ID" value="RHH41319.1"/>
    <property type="molecule type" value="Genomic_DNA"/>
</dbReference>
<accession>A0A414WTR4</accession>
<protein>
    <submittedName>
        <fullName evidence="3">O-antigen polysaccharide polymerase Wzy</fullName>
    </submittedName>
</protein>
<proteinExistence type="predicted"/>
<evidence type="ECO:0000313" key="4">
    <source>
        <dbReference type="Proteomes" id="UP000283329"/>
    </source>
</evidence>
<gene>
    <name evidence="2" type="ORF">DW206_20870</name>
    <name evidence="3" type="ORF">DW206_20940</name>
</gene>
<name>A0A414WTR4_BACOV</name>
<dbReference type="RefSeq" id="WP_118299683.1">
    <property type="nucleotide sequence ID" value="NZ_QRJR01000028.1"/>
</dbReference>
<comment type="caution">
    <text evidence="3">The sequence shown here is derived from an EMBL/GenBank/DDBJ whole genome shotgun (WGS) entry which is preliminary data.</text>
</comment>
<keyword evidence="1" id="KW-0472">Membrane</keyword>
<keyword evidence="1" id="KW-1133">Transmembrane helix</keyword>
<feature type="transmembrane region" description="Helical" evidence="1">
    <location>
        <begin position="433"/>
        <end position="466"/>
    </location>
</feature>
<feature type="transmembrane region" description="Helical" evidence="1">
    <location>
        <begin position="12"/>
        <end position="27"/>
    </location>
</feature>
<feature type="transmembrane region" description="Helical" evidence="1">
    <location>
        <begin position="202"/>
        <end position="223"/>
    </location>
</feature>
<feature type="transmembrane region" description="Helical" evidence="1">
    <location>
        <begin position="393"/>
        <end position="413"/>
    </location>
</feature>
<evidence type="ECO:0000313" key="3">
    <source>
        <dbReference type="EMBL" id="RHH41332.1"/>
    </source>
</evidence>
<organism evidence="3 4">
    <name type="scientific">Bacteroides ovatus</name>
    <dbReference type="NCBI Taxonomy" id="28116"/>
    <lineage>
        <taxon>Bacteria</taxon>
        <taxon>Pseudomonadati</taxon>
        <taxon>Bacteroidota</taxon>
        <taxon>Bacteroidia</taxon>
        <taxon>Bacteroidales</taxon>
        <taxon>Bacteroidaceae</taxon>
        <taxon>Bacteroides</taxon>
    </lineage>
</organism>
<evidence type="ECO:0000313" key="2">
    <source>
        <dbReference type="EMBL" id="RHH41319.1"/>
    </source>
</evidence>
<sequence length="482" mass="55079">MATQLSGKKFKISAVIFVLILIYFLGLKPTVLSPVMNEAYNTILIGFCVMSLYGCYIFSRKDLFLFEPITVIFALYVAIFFYQPCMDIYKGDLYLVGKDVFPGCDIATTIVVISFGFLLIGYFSPFYGRKQVVNKLPLFKYPIHRNTSLSNTHKILHIAYVIWGVSWIIYVVSWAKARGASLSYVLTLGGAGEVDAMVRSQAALGFLFNFGSCLIASYAYIFVYEKKRIIKYSLFVLTVIAYMFAGYRFIIVQFITTLIIYYYAKCLVNPKGYIMGGLAGFFLVFASVMEFIRGGLRTGVGVNVEGYSLVQHILSPFESNFTLYKVMYRFVMVFPDQYPFTYGSTMIWETIYYMVPRAIWPEKPRTELFTRMAEAFGPEILTTGTALNNIAEYYYEFGILGCLVCMFLFGWIFGRARDLFRKKNTTDHDLIFFSMLFSIAFSCVNAGYMPMNFYMVLLTLAPVWIIKKLTNKKYANNSSTFG</sequence>
<dbReference type="InterPro" id="IPR029468">
    <property type="entry name" value="O-ag_pol_Wzy"/>
</dbReference>
<feature type="transmembrane region" description="Helical" evidence="1">
    <location>
        <begin position="235"/>
        <end position="261"/>
    </location>
</feature>
<dbReference type="EMBL" id="QRJR01000028">
    <property type="protein sequence ID" value="RHH41332.1"/>
    <property type="molecule type" value="Genomic_DNA"/>
</dbReference>
<dbReference type="Proteomes" id="UP000283329">
    <property type="component" value="Unassembled WGS sequence"/>
</dbReference>
<reference evidence="3 4" key="1">
    <citation type="submission" date="2018-08" db="EMBL/GenBank/DDBJ databases">
        <title>A genome reference for cultivated species of the human gut microbiota.</title>
        <authorList>
            <person name="Zou Y."/>
            <person name="Xue W."/>
            <person name="Luo G."/>
        </authorList>
    </citation>
    <scope>NUCLEOTIDE SEQUENCE [LARGE SCALE GENOMIC DNA]</scope>
    <source>
        <strain evidence="3 4">AM17-48</strain>
    </source>
</reference>
<feature type="transmembrane region" description="Helical" evidence="1">
    <location>
        <begin position="39"/>
        <end position="56"/>
    </location>
</feature>
<evidence type="ECO:0000256" key="1">
    <source>
        <dbReference type="SAM" id="Phobius"/>
    </source>
</evidence>
<feature type="transmembrane region" description="Helical" evidence="1">
    <location>
        <begin position="106"/>
        <end position="127"/>
    </location>
</feature>
<dbReference type="AlphaFoldDB" id="A0A414WTR4"/>
<keyword evidence="1" id="KW-0812">Transmembrane</keyword>
<feature type="transmembrane region" description="Helical" evidence="1">
    <location>
        <begin position="273"/>
        <end position="292"/>
    </location>
</feature>
<dbReference type="NCBIfam" id="TIGR04370">
    <property type="entry name" value="glyco_rpt_poly"/>
    <property type="match status" value="1"/>
</dbReference>
<feature type="transmembrane region" description="Helical" evidence="1">
    <location>
        <begin position="63"/>
        <end position="82"/>
    </location>
</feature>